<dbReference type="GO" id="GO:0006508">
    <property type="term" value="P:proteolysis"/>
    <property type="evidence" value="ECO:0007669"/>
    <property type="project" value="UniProtKB-KW"/>
</dbReference>
<dbReference type="EMBL" id="FQUO01000002">
    <property type="protein sequence ID" value="SHE69496.1"/>
    <property type="molecule type" value="Genomic_DNA"/>
</dbReference>
<evidence type="ECO:0000256" key="1">
    <source>
        <dbReference type="ARBA" id="ARBA00022670"/>
    </source>
</evidence>
<evidence type="ECO:0000313" key="5">
    <source>
        <dbReference type="EMBL" id="SHE69496.1"/>
    </source>
</evidence>
<gene>
    <name evidence="5" type="ORF">SAMN05444008_102299</name>
</gene>
<proteinExistence type="predicted"/>
<dbReference type="PANTHER" id="PTHR43343:SF3">
    <property type="entry name" value="PROTEASE DO-LIKE 8, CHLOROPLASTIC"/>
    <property type="match status" value="1"/>
</dbReference>
<evidence type="ECO:0000259" key="4">
    <source>
        <dbReference type="PROSITE" id="PS50106"/>
    </source>
</evidence>
<keyword evidence="6" id="KW-1185">Reference proteome</keyword>
<dbReference type="PROSITE" id="PS50106">
    <property type="entry name" value="PDZ"/>
    <property type="match status" value="2"/>
</dbReference>
<dbReference type="InterPro" id="IPR009003">
    <property type="entry name" value="Peptidase_S1_PA"/>
</dbReference>
<dbReference type="SUPFAM" id="SSF50494">
    <property type="entry name" value="Trypsin-like serine proteases"/>
    <property type="match status" value="1"/>
</dbReference>
<evidence type="ECO:0000313" key="6">
    <source>
        <dbReference type="Proteomes" id="UP000184368"/>
    </source>
</evidence>
<dbReference type="OrthoDB" id="9758917at2"/>
<dbReference type="SMART" id="SM00228">
    <property type="entry name" value="PDZ"/>
    <property type="match status" value="2"/>
</dbReference>
<feature type="domain" description="PDZ" evidence="4">
    <location>
        <begin position="398"/>
        <end position="490"/>
    </location>
</feature>
<dbReference type="Gene3D" id="2.30.42.10">
    <property type="match status" value="2"/>
</dbReference>
<evidence type="ECO:0000256" key="3">
    <source>
        <dbReference type="SAM" id="SignalP"/>
    </source>
</evidence>
<dbReference type="PANTHER" id="PTHR43343">
    <property type="entry name" value="PEPTIDASE S12"/>
    <property type="match status" value="1"/>
</dbReference>
<dbReference type="AlphaFoldDB" id="A0A1M4VKA7"/>
<dbReference type="Pfam" id="PF13365">
    <property type="entry name" value="Trypsin_2"/>
    <property type="match status" value="1"/>
</dbReference>
<dbReference type="Pfam" id="PF13180">
    <property type="entry name" value="PDZ_2"/>
    <property type="match status" value="1"/>
</dbReference>
<dbReference type="InterPro" id="IPR036034">
    <property type="entry name" value="PDZ_sf"/>
</dbReference>
<dbReference type="Gene3D" id="2.40.10.120">
    <property type="match status" value="1"/>
</dbReference>
<reference evidence="5 6" key="1">
    <citation type="submission" date="2016-11" db="EMBL/GenBank/DDBJ databases">
        <authorList>
            <person name="Jaros S."/>
            <person name="Januszkiewicz K."/>
            <person name="Wedrychowicz H."/>
        </authorList>
    </citation>
    <scope>NUCLEOTIDE SEQUENCE [LARGE SCALE GENOMIC DNA]</scope>
    <source>
        <strain evidence="5 6">DSM 26897</strain>
    </source>
</reference>
<dbReference type="InterPro" id="IPR001478">
    <property type="entry name" value="PDZ"/>
</dbReference>
<dbReference type="STRING" id="1302690.BUE76_12220"/>
<keyword evidence="2" id="KW-0378">Hydrolase</keyword>
<dbReference type="PRINTS" id="PR00834">
    <property type="entry name" value="PROTEASES2C"/>
</dbReference>
<protein>
    <submittedName>
        <fullName evidence="5">Do/DeqQ family serine protease</fullName>
    </submittedName>
</protein>
<feature type="signal peptide" evidence="3">
    <location>
        <begin position="1"/>
        <end position="23"/>
    </location>
</feature>
<feature type="domain" description="PDZ" evidence="4">
    <location>
        <begin position="297"/>
        <end position="367"/>
    </location>
</feature>
<dbReference type="InterPro" id="IPR001940">
    <property type="entry name" value="Peptidase_S1C"/>
</dbReference>
<keyword evidence="1 5" id="KW-0645">Protease</keyword>
<dbReference type="RefSeq" id="WP_073040022.1">
    <property type="nucleotide sequence ID" value="NZ_FQUO01000002.1"/>
</dbReference>
<evidence type="ECO:0000256" key="2">
    <source>
        <dbReference type="ARBA" id="ARBA00022801"/>
    </source>
</evidence>
<dbReference type="GO" id="GO:0004252">
    <property type="term" value="F:serine-type endopeptidase activity"/>
    <property type="evidence" value="ECO:0007669"/>
    <property type="project" value="InterPro"/>
</dbReference>
<dbReference type="Proteomes" id="UP000184368">
    <property type="component" value="Unassembled WGS sequence"/>
</dbReference>
<accession>A0A1M4VKA7</accession>
<name>A0A1M4VKA7_9BACT</name>
<organism evidence="5 6">
    <name type="scientific">Cnuella takakiae</name>
    <dbReference type="NCBI Taxonomy" id="1302690"/>
    <lineage>
        <taxon>Bacteria</taxon>
        <taxon>Pseudomonadati</taxon>
        <taxon>Bacteroidota</taxon>
        <taxon>Chitinophagia</taxon>
        <taxon>Chitinophagales</taxon>
        <taxon>Chitinophagaceae</taxon>
        <taxon>Cnuella</taxon>
    </lineage>
</organism>
<dbReference type="InterPro" id="IPR051201">
    <property type="entry name" value="Chloro_Bact_Ser_Proteases"/>
</dbReference>
<sequence>MKVKQIALTVAISAASAVLSVWGYEQFAQNKESNIGNFGTNIPANYTGFFDGKANPAEAIDLTKAANAAVPAVVHIKTKIPARKQTNNITSRRGGGMFDDFFDDLFGYGPNVIPEQRASGSGVLISEDGYIVTNNHVISDGSNGVASEINVTLANRKTYKAKLVGRDPSSDLAVLKIDGNKFPFLVYGNTASLQLGQWVLAVGYPLTLDATVTAGIVSATGRTININRRQTAAGESPVESFIQTDAAVNQGNSGGALINTNGELIGINSAILAPNGTYAGYSFAIPVNIVKKIVDDIVRFGDVQRGYLGISYYSTDDMSEEQVKQLGVPNTANGVYVSAVSPDGGASAAGIQKGDVITKVNNNPVNSGLQMSAQIASFRPGDKVPVTYIRGGKELTTQVTLKKKAGTFEDVASANIGSRLGADLATLDQSRAREYGIQGGVQVRKITQGGALSRTRMGEGFVITSVNGADVTSLEALTKVLGNASGSVRLEGIYPGYDGMYTYPLNLEQ</sequence>
<keyword evidence="3" id="KW-0732">Signal</keyword>
<feature type="chain" id="PRO_5013132784" evidence="3">
    <location>
        <begin position="24"/>
        <end position="509"/>
    </location>
</feature>
<dbReference type="SUPFAM" id="SSF50156">
    <property type="entry name" value="PDZ domain-like"/>
    <property type="match status" value="2"/>
</dbReference>